<dbReference type="EMBL" id="AMWG01000154">
    <property type="protein sequence ID" value="ELP30509.1"/>
    <property type="molecule type" value="Genomic_DNA"/>
</dbReference>
<accession>L7C8L5</accession>
<name>L7C8L5_RHOBT</name>
<protein>
    <submittedName>
        <fullName evidence="1">Uncharacterized protein</fullName>
    </submittedName>
</protein>
<evidence type="ECO:0000313" key="1">
    <source>
        <dbReference type="EMBL" id="ELP30509.1"/>
    </source>
</evidence>
<dbReference type="Proteomes" id="UP000010959">
    <property type="component" value="Unassembled WGS sequence"/>
</dbReference>
<proteinExistence type="predicted"/>
<comment type="caution">
    <text evidence="1">The sequence shown here is derived from an EMBL/GenBank/DDBJ whole genome shotgun (WGS) entry which is preliminary data.</text>
</comment>
<sequence>MHAAEWRWRPTTSRNLVSATTQMLPVIRFRIKVAHKTNPICFRNYARMTDSIQAIPDSNHQCKYCRAVIPEDASVCQICQRPQSVLLNRIGPIGTGVGILTFALAALTYVGGVVSTHLFSDASMRVVKITSDEPVVVNTGDYPILLEQILTEVPELDHKIQLSIDRVISKGTDNQAQRIETNGPVPVASYSSAFTFLRLTQEQIKSVRDAKSLDFHLLVLSVSSDEAKTILSEHPNATHFKGTAVVSATCWETGDRLSESVDVIAIPCYGEYDVPKDTKYELVNPPSFSPV</sequence>
<evidence type="ECO:0000313" key="2">
    <source>
        <dbReference type="Proteomes" id="UP000010959"/>
    </source>
</evidence>
<dbReference type="AlphaFoldDB" id="L7C8L5"/>
<organism evidence="1 2">
    <name type="scientific">Rhodopirellula baltica SWK14</name>
    <dbReference type="NCBI Taxonomy" id="993516"/>
    <lineage>
        <taxon>Bacteria</taxon>
        <taxon>Pseudomonadati</taxon>
        <taxon>Planctomycetota</taxon>
        <taxon>Planctomycetia</taxon>
        <taxon>Pirellulales</taxon>
        <taxon>Pirellulaceae</taxon>
        <taxon>Rhodopirellula</taxon>
    </lineage>
</organism>
<gene>
    <name evidence="1" type="ORF">RBSWK_05565</name>
</gene>
<reference evidence="1 2" key="1">
    <citation type="journal article" date="2013" name="Mar. Genomics">
        <title>Expression of sulfatases in Rhodopirellula baltica and the diversity of sulfatases in the genus Rhodopirellula.</title>
        <authorList>
            <person name="Wegner C.E."/>
            <person name="Richter-Heitmann T."/>
            <person name="Klindworth A."/>
            <person name="Klockow C."/>
            <person name="Richter M."/>
            <person name="Achstetter T."/>
            <person name="Glockner F.O."/>
            <person name="Harder J."/>
        </authorList>
    </citation>
    <scope>NUCLEOTIDE SEQUENCE [LARGE SCALE GENOMIC DNA]</scope>
    <source>
        <strain evidence="1 2">SWK14</strain>
    </source>
</reference>
<dbReference type="PATRIC" id="fig|993516.3.peg.5957"/>